<evidence type="ECO:0000313" key="1">
    <source>
        <dbReference type="EMBL" id="TGY97295.1"/>
    </source>
</evidence>
<sequence length="430" mass="51049">MKVLFSAIGSTDPISNCADGGMLHICRVYHPDKIYLYLSKEMCKYHDMDDRYCKAVRLLEEEMEWQCEIEVIRDETMENVQIFDAFIISFEKIISAIREKDQPEQLYLNVSSGTPAMKCSLQIISMLWNNIQAIQVSTPQKSSNKYHEDKDSYDLAVQWECNEDRKEGFENRCSVSDAKYLLDRIRKENIHKYLEVYDYEAAKMMANTLSVQPSKQFLDCLNLAIERNRLNLKFVNGMRGKCQVSDWFPIVQDREMKEYEYMLSMQTKLWKRQYMDFIRDITPIFFSLSEKVLKKYCKLRFEDIGKKNREGVFCLSLDKLRTQKIKPQERWGNHTNISSFVIFKIMEQKCKEERVLELMKNIRTVEREVRNLAAHEIVGVTKGWIKNRTKFEPEQIMDMLFTFGKYAGLDISAEDRKIYNTMNEHLWELL</sequence>
<organism evidence="1 2">
    <name type="scientific">Petralouisia muris</name>
    <dbReference type="NCBI Taxonomy" id="3032872"/>
    <lineage>
        <taxon>Bacteria</taxon>
        <taxon>Bacillati</taxon>
        <taxon>Bacillota</taxon>
        <taxon>Clostridia</taxon>
        <taxon>Lachnospirales</taxon>
        <taxon>Lachnospiraceae</taxon>
        <taxon>Petralouisia</taxon>
    </lineage>
</organism>
<dbReference type="Proteomes" id="UP000304953">
    <property type="component" value="Unassembled WGS sequence"/>
</dbReference>
<name>A0AC61S0D1_9FIRM</name>
<comment type="caution">
    <text evidence="1">The sequence shown here is derived from an EMBL/GenBank/DDBJ whole genome shotgun (WGS) entry which is preliminary data.</text>
</comment>
<accession>A0AC61S0D1</accession>
<dbReference type="EMBL" id="SRYA01000008">
    <property type="protein sequence ID" value="TGY97295.1"/>
    <property type="molecule type" value="Genomic_DNA"/>
</dbReference>
<evidence type="ECO:0000313" key="2">
    <source>
        <dbReference type="Proteomes" id="UP000304953"/>
    </source>
</evidence>
<gene>
    <name evidence="1" type="ORF">E5329_05135</name>
</gene>
<protein>
    <submittedName>
        <fullName evidence="1">Uncharacterized protein</fullName>
    </submittedName>
</protein>
<keyword evidence="2" id="KW-1185">Reference proteome</keyword>
<reference evidence="1" key="1">
    <citation type="submission" date="2019-04" db="EMBL/GenBank/DDBJ databases">
        <title>Microbes associate with the intestines of laboratory mice.</title>
        <authorList>
            <person name="Navarre W."/>
            <person name="Wong E."/>
            <person name="Huang K."/>
            <person name="Tropini C."/>
            <person name="Ng K."/>
            <person name="Yu B."/>
        </authorList>
    </citation>
    <scope>NUCLEOTIDE SEQUENCE</scope>
    <source>
        <strain evidence="1">NM01_1-7b</strain>
    </source>
</reference>
<proteinExistence type="predicted"/>